<evidence type="ECO:0000256" key="2">
    <source>
        <dbReference type="ARBA" id="ARBA00022729"/>
    </source>
</evidence>
<evidence type="ECO:0000313" key="6">
    <source>
        <dbReference type="EMBL" id="TDK29950.1"/>
    </source>
</evidence>
<dbReference type="InterPro" id="IPR051692">
    <property type="entry name" value="OMP-like"/>
</dbReference>
<gene>
    <name evidence="6" type="ORF">E2F49_12135</name>
</gene>
<dbReference type="InterPro" id="IPR011250">
    <property type="entry name" value="OMP/PagP_B-barrel"/>
</dbReference>
<protein>
    <submittedName>
        <fullName evidence="6">Porin family protein</fullName>
    </submittedName>
</protein>
<feature type="domain" description="Outer membrane protein beta-barrel" evidence="5">
    <location>
        <begin position="10"/>
        <end position="233"/>
    </location>
</feature>
<dbReference type="PANTHER" id="PTHR34001">
    <property type="entry name" value="BLL7405 PROTEIN"/>
    <property type="match status" value="1"/>
</dbReference>
<dbReference type="RefSeq" id="WP_133394151.1">
    <property type="nucleotide sequence ID" value="NZ_SMTG01000005.1"/>
</dbReference>
<organism evidence="6 7">
    <name type="scientific">Luteimonas terrae</name>
    <dbReference type="NCBI Taxonomy" id="1530191"/>
    <lineage>
        <taxon>Bacteria</taxon>
        <taxon>Pseudomonadati</taxon>
        <taxon>Pseudomonadota</taxon>
        <taxon>Gammaproteobacteria</taxon>
        <taxon>Lysobacterales</taxon>
        <taxon>Lysobacteraceae</taxon>
        <taxon>Luteimonas</taxon>
    </lineage>
</organism>
<feature type="chain" id="PRO_5021013610" evidence="4">
    <location>
        <begin position="24"/>
        <end position="281"/>
    </location>
</feature>
<accession>A0A4R5U6Q4</accession>
<dbReference type="SUPFAM" id="SSF56925">
    <property type="entry name" value="OMPA-like"/>
    <property type="match status" value="1"/>
</dbReference>
<keyword evidence="7" id="KW-1185">Reference proteome</keyword>
<feature type="signal peptide" evidence="4">
    <location>
        <begin position="1"/>
        <end position="23"/>
    </location>
</feature>
<dbReference type="Pfam" id="PF13505">
    <property type="entry name" value="OMP_b-brl"/>
    <property type="match status" value="1"/>
</dbReference>
<proteinExistence type="predicted"/>
<dbReference type="GO" id="GO:0016020">
    <property type="term" value="C:membrane"/>
    <property type="evidence" value="ECO:0007669"/>
    <property type="project" value="UniProtKB-SubCell"/>
</dbReference>
<name>A0A4R5U6Q4_9GAMM</name>
<keyword evidence="3" id="KW-0472">Membrane</keyword>
<comment type="subcellular location">
    <subcellularLocation>
        <location evidence="1">Membrane</location>
    </subcellularLocation>
</comment>
<reference evidence="6 7" key="1">
    <citation type="submission" date="2019-03" db="EMBL/GenBank/DDBJ databases">
        <title>Luteimonas zhaokaii sp.nov., isolated from the rectal contents of Plateau pika in Yushu, Qinghai Province, China.</title>
        <authorList>
            <person name="Zhang G."/>
        </authorList>
    </citation>
    <scope>NUCLEOTIDE SEQUENCE [LARGE SCALE GENOMIC DNA]</scope>
    <source>
        <strain evidence="6 7">THG-MD21</strain>
    </source>
</reference>
<keyword evidence="2 4" id="KW-0732">Signal</keyword>
<evidence type="ECO:0000313" key="7">
    <source>
        <dbReference type="Proteomes" id="UP000295543"/>
    </source>
</evidence>
<sequence length="281" mass="29785">MKTIHVATASLALLAAGTSAAFAQSTDDTWTGGYVGLYGGVTDKPEDSSTDRFVFDTNLDRVYGDSVNTAAGANAFSPGFCNGAAQGATPAAGCTENKGGADYGVRGGYDWQMGSWVFGVVGEYGANDVRDAVSAFSTTPAYYTMFRKVDRIAALRLRSGWAFGADSANLLYLTGGMAHAKLENEFTTSNAANSFTTNGDTTGFGWQAGVGYERKLGENVSVGLEYLFTSLEADDQRVRTGPGTAPATNPFLIVNRAGTDMRRSDKHFDYGAARATVNWRF</sequence>
<dbReference type="InterPro" id="IPR027385">
    <property type="entry name" value="Beta-barrel_OMP"/>
</dbReference>
<evidence type="ECO:0000256" key="1">
    <source>
        <dbReference type="ARBA" id="ARBA00004370"/>
    </source>
</evidence>
<dbReference type="EMBL" id="SMTG01000005">
    <property type="protein sequence ID" value="TDK29950.1"/>
    <property type="molecule type" value="Genomic_DNA"/>
</dbReference>
<dbReference type="PANTHER" id="PTHR34001:SF3">
    <property type="entry name" value="BLL7405 PROTEIN"/>
    <property type="match status" value="1"/>
</dbReference>
<comment type="caution">
    <text evidence="6">The sequence shown here is derived from an EMBL/GenBank/DDBJ whole genome shotgun (WGS) entry which is preliminary data.</text>
</comment>
<dbReference type="Proteomes" id="UP000295543">
    <property type="component" value="Unassembled WGS sequence"/>
</dbReference>
<evidence type="ECO:0000256" key="3">
    <source>
        <dbReference type="ARBA" id="ARBA00023136"/>
    </source>
</evidence>
<dbReference type="OrthoDB" id="9815357at2"/>
<evidence type="ECO:0000259" key="5">
    <source>
        <dbReference type="Pfam" id="PF13505"/>
    </source>
</evidence>
<dbReference type="AlphaFoldDB" id="A0A4R5U6Q4"/>
<dbReference type="Gene3D" id="2.40.160.20">
    <property type="match status" value="1"/>
</dbReference>
<evidence type="ECO:0000256" key="4">
    <source>
        <dbReference type="SAM" id="SignalP"/>
    </source>
</evidence>